<evidence type="ECO:0000256" key="1">
    <source>
        <dbReference type="SAM" id="SignalP"/>
    </source>
</evidence>
<feature type="domain" description="ThuA-like" evidence="2">
    <location>
        <begin position="41"/>
        <end position="267"/>
    </location>
</feature>
<dbReference type="InterPro" id="IPR029010">
    <property type="entry name" value="ThuA-like"/>
</dbReference>
<protein>
    <submittedName>
        <fullName evidence="3">ThuA domain-containing protein</fullName>
    </submittedName>
</protein>
<dbReference type="Gene3D" id="3.40.50.880">
    <property type="match status" value="1"/>
</dbReference>
<reference evidence="3 4" key="1">
    <citation type="submission" date="2020-10" db="EMBL/GenBank/DDBJ databases">
        <title>Wide distribution of Phycisphaera-like planctomycetes from WD2101 soil group in peatlands and genome analysis of the first cultivated representative.</title>
        <authorList>
            <person name="Dedysh S.N."/>
            <person name="Beletsky A.V."/>
            <person name="Ivanova A."/>
            <person name="Kulichevskaya I.S."/>
            <person name="Suzina N.E."/>
            <person name="Philippov D.A."/>
            <person name="Rakitin A.L."/>
            <person name="Mardanov A.V."/>
            <person name="Ravin N.V."/>
        </authorList>
    </citation>
    <scope>NUCLEOTIDE SEQUENCE [LARGE SCALE GENOMIC DNA]</scope>
    <source>
        <strain evidence="3 4">M1803</strain>
    </source>
</reference>
<dbReference type="SUPFAM" id="SSF52317">
    <property type="entry name" value="Class I glutamine amidotransferase-like"/>
    <property type="match status" value="1"/>
</dbReference>
<dbReference type="KEGG" id="hbs:IPV69_23695"/>
<feature type="chain" id="PRO_5034054635" evidence="1">
    <location>
        <begin position="29"/>
        <end position="321"/>
    </location>
</feature>
<dbReference type="InterPro" id="IPR029062">
    <property type="entry name" value="Class_I_gatase-like"/>
</dbReference>
<keyword evidence="4" id="KW-1185">Reference proteome</keyword>
<feature type="signal peptide" evidence="1">
    <location>
        <begin position="1"/>
        <end position="28"/>
    </location>
</feature>
<keyword evidence="1" id="KW-0732">Signal</keyword>
<dbReference type="EMBL" id="CP063458">
    <property type="protein sequence ID" value="QOV89182.1"/>
    <property type="molecule type" value="Genomic_DNA"/>
</dbReference>
<gene>
    <name evidence="3" type="ORF">IPV69_23695</name>
</gene>
<accession>A0A7M2WVC6</accession>
<dbReference type="Pfam" id="PF06283">
    <property type="entry name" value="ThuA"/>
    <property type="match status" value="1"/>
</dbReference>
<evidence type="ECO:0000259" key="2">
    <source>
        <dbReference type="Pfam" id="PF06283"/>
    </source>
</evidence>
<evidence type="ECO:0000313" key="4">
    <source>
        <dbReference type="Proteomes" id="UP000593765"/>
    </source>
</evidence>
<dbReference type="PANTHER" id="PTHR40469">
    <property type="entry name" value="SECRETED GLYCOSYL HYDROLASE"/>
    <property type="match status" value="1"/>
</dbReference>
<dbReference type="AlphaFoldDB" id="A0A7M2WVC6"/>
<sequence>MNRLLSLFASAALALGGATFLASHTAVAADSAPTTTIKPLKVLLVTGGCCHDYSRQKEILKQGISARTPAEFTIVHEGDNKTDHKHSIYANKDWWKGYDVVIHDECSASVKDIDFIENVLAAHKAGVPAVVLHCGMHNYRSEGFPNKTPWFEFTGLKTTGHGPQQPISLTIVDKESPITQGQPEWTTINEELYNNVAGGVEATAKPLIKGKQTITDKKTNEKKDVETIVAWTNDYKGTKVFATTVGHNNDTVADARYLNLVTRGLLWSVGKLDDKHFKASDQNVDVKAIKVEPKPDAKKASASAVRPGIEILKDVPCCGNE</sequence>
<organism evidence="3 4">
    <name type="scientific">Humisphaera borealis</name>
    <dbReference type="NCBI Taxonomy" id="2807512"/>
    <lineage>
        <taxon>Bacteria</taxon>
        <taxon>Pseudomonadati</taxon>
        <taxon>Planctomycetota</taxon>
        <taxon>Phycisphaerae</taxon>
        <taxon>Tepidisphaerales</taxon>
        <taxon>Tepidisphaeraceae</taxon>
        <taxon>Humisphaera</taxon>
    </lineage>
</organism>
<dbReference type="RefSeq" id="WP_206292206.1">
    <property type="nucleotide sequence ID" value="NZ_CP063458.1"/>
</dbReference>
<name>A0A7M2WVC6_9BACT</name>
<evidence type="ECO:0000313" key="3">
    <source>
        <dbReference type="EMBL" id="QOV89182.1"/>
    </source>
</evidence>
<dbReference type="Proteomes" id="UP000593765">
    <property type="component" value="Chromosome"/>
</dbReference>
<proteinExistence type="predicted"/>
<dbReference type="PANTHER" id="PTHR40469:SF2">
    <property type="entry name" value="GALACTOSE-BINDING DOMAIN-LIKE SUPERFAMILY PROTEIN"/>
    <property type="match status" value="1"/>
</dbReference>